<feature type="repeat" description="WD" evidence="6">
    <location>
        <begin position="16"/>
        <end position="49"/>
    </location>
</feature>
<dbReference type="RefSeq" id="XP_002292811.1">
    <property type="nucleotide sequence ID" value="XM_002292775.1"/>
</dbReference>
<gene>
    <name evidence="7" type="ORF">THAPSDRAFT_36476</name>
</gene>
<dbReference type="PROSITE" id="PS50082">
    <property type="entry name" value="WD_REPEATS_2"/>
    <property type="match status" value="2"/>
</dbReference>
<evidence type="ECO:0000313" key="7">
    <source>
        <dbReference type="EMBL" id="EED90007.1"/>
    </source>
</evidence>
<evidence type="ECO:0000313" key="8">
    <source>
        <dbReference type="Proteomes" id="UP000001449"/>
    </source>
</evidence>
<evidence type="ECO:0000256" key="4">
    <source>
        <dbReference type="ARBA" id="ARBA00022737"/>
    </source>
</evidence>
<dbReference type="GeneID" id="7445860"/>
<feature type="non-terminal residue" evidence="7">
    <location>
        <position position="230"/>
    </location>
</feature>
<keyword evidence="5" id="KW-0539">Nucleus</keyword>
<dbReference type="OMA" id="FMTFAST"/>
<dbReference type="InterPro" id="IPR015943">
    <property type="entry name" value="WD40/YVTN_repeat-like_dom_sf"/>
</dbReference>
<dbReference type="GO" id="GO:0005634">
    <property type="term" value="C:nucleus"/>
    <property type="evidence" value="ECO:0007669"/>
    <property type="project" value="UniProtKB-SubCell"/>
</dbReference>
<dbReference type="Proteomes" id="UP000001449">
    <property type="component" value="Chromosome 10"/>
</dbReference>
<protein>
    <submittedName>
        <fullName evidence="7">Uncharacterized protein</fullName>
    </submittedName>
</protein>
<sequence>SVYYLSVHDNKILREFNGHSGVVTGMSMSPVDDTFLTSSADGTVRLWDIGKAGCSLGVMKLPQNVEGSPLAAYDSTGLVFGVTATMAGDEGYHIQLYDARNYSVGPFSEMKVSEWTSMEFNKSGKQISIGSNAGFAMTVDGYEGTVIHTFFSEVAGESTSTSLPMAACFTSDDRTLLCGNDNGTVSCYDVDTGLLTRKLKGHVDRVSAVAVNPKYCQIATACTNTAVWIW</sequence>
<dbReference type="SUPFAM" id="SSF50978">
    <property type="entry name" value="WD40 repeat-like"/>
    <property type="match status" value="1"/>
</dbReference>
<dbReference type="PaxDb" id="35128-Thaps36476"/>
<evidence type="ECO:0000256" key="6">
    <source>
        <dbReference type="PROSITE-ProRule" id="PRU00221"/>
    </source>
</evidence>
<dbReference type="AlphaFoldDB" id="B8C994"/>
<reference evidence="7 8" key="1">
    <citation type="journal article" date="2004" name="Science">
        <title>The genome of the diatom Thalassiosira pseudonana: ecology, evolution, and metabolism.</title>
        <authorList>
            <person name="Armbrust E.V."/>
            <person name="Berges J.A."/>
            <person name="Bowler C."/>
            <person name="Green B.R."/>
            <person name="Martinez D."/>
            <person name="Putnam N.H."/>
            <person name="Zhou S."/>
            <person name="Allen A.E."/>
            <person name="Apt K.E."/>
            <person name="Bechner M."/>
            <person name="Brzezinski M.A."/>
            <person name="Chaal B.K."/>
            <person name="Chiovitti A."/>
            <person name="Davis A.K."/>
            <person name="Demarest M.S."/>
            <person name="Detter J.C."/>
            <person name="Glavina T."/>
            <person name="Goodstein D."/>
            <person name="Hadi M.Z."/>
            <person name="Hellsten U."/>
            <person name="Hildebrand M."/>
            <person name="Jenkins B.D."/>
            <person name="Jurka J."/>
            <person name="Kapitonov V.V."/>
            <person name="Kroger N."/>
            <person name="Lau W.W."/>
            <person name="Lane T.W."/>
            <person name="Larimer F.W."/>
            <person name="Lippmeier J.C."/>
            <person name="Lucas S."/>
            <person name="Medina M."/>
            <person name="Montsant A."/>
            <person name="Obornik M."/>
            <person name="Parker M.S."/>
            <person name="Palenik B."/>
            <person name="Pazour G.J."/>
            <person name="Richardson P.M."/>
            <person name="Rynearson T.A."/>
            <person name="Saito M.A."/>
            <person name="Schwartz D.C."/>
            <person name="Thamatrakoln K."/>
            <person name="Valentin K."/>
            <person name="Vardi A."/>
            <person name="Wilkerson F.P."/>
            <person name="Rokhsar D.S."/>
        </authorList>
    </citation>
    <scope>NUCLEOTIDE SEQUENCE [LARGE SCALE GENOMIC DNA]</scope>
    <source>
        <strain evidence="7 8">CCMP1335</strain>
    </source>
</reference>
<dbReference type="Gene3D" id="2.130.10.10">
    <property type="entry name" value="YVTN repeat-like/Quinoprotein amine dehydrogenase"/>
    <property type="match status" value="2"/>
</dbReference>
<dbReference type="InParanoid" id="B8C994"/>
<comment type="subcellular location">
    <subcellularLocation>
        <location evidence="1">Nucleus</location>
    </subcellularLocation>
</comment>
<dbReference type="InterPro" id="IPR001680">
    <property type="entry name" value="WD40_rpt"/>
</dbReference>
<dbReference type="FunFam" id="2.130.10.10:FF:002214">
    <property type="entry name" value="Predicted protein"/>
    <property type="match status" value="1"/>
</dbReference>
<evidence type="ECO:0000256" key="5">
    <source>
        <dbReference type="ARBA" id="ARBA00023242"/>
    </source>
</evidence>
<evidence type="ECO:0000256" key="1">
    <source>
        <dbReference type="ARBA" id="ARBA00004123"/>
    </source>
</evidence>
<evidence type="ECO:0000256" key="2">
    <source>
        <dbReference type="ARBA" id="ARBA00005616"/>
    </source>
</evidence>
<accession>B8C994</accession>
<comment type="similarity">
    <text evidence="2">Belongs to the WD repeat SWD2 family.</text>
</comment>
<dbReference type="InterPro" id="IPR036322">
    <property type="entry name" value="WD40_repeat_dom_sf"/>
</dbReference>
<dbReference type="GO" id="GO:0016070">
    <property type="term" value="P:RNA metabolic process"/>
    <property type="evidence" value="ECO:0007669"/>
    <property type="project" value="UniProtKB-ARBA"/>
</dbReference>
<dbReference type="PANTHER" id="PTHR19861:SF0">
    <property type="entry name" value="WD REPEAT-CONTAINING PROTEIN 82"/>
    <property type="match status" value="1"/>
</dbReference>
<dbReference type="PANTHER" id="PTHR19861">
    <property type="entry name" value="WD40 REPEAT PROTEIN SWD2"/>
    <property type="match status" value="1"/>
</dbReference>
<dbReference type="Pfam" id="PF00400">
    <property type="entry name" value="WD40"/>
    <property type="match status" value="2"/>
</dbReference>
<dbReference type="KEGG" id="tps:THAPSDRAFT_36476"/>
<dbReference type="eggNOG" id="KOG1446">
    <property type="taxonomic scope" value="Eukaryota"/>
</dbReference>
<dbReference type="STRING" id="35128.B8C994"/>
<dbReference type="SMART" id="SM00320">
    <property type="entry name" value="WD40"/>
    <property type="match status" value="3"/>
</dbReference>
<keyword evidence="8" id="KW-1185">Reference proteome</keyword>
<dbReference type="HOGENOM" id="CLU_044117_0_1_1"/>
<reference evidence="7 8" key="2">
    <citation type="journal article" date="2008" name="Nature">
        <title>The Phaeodactylum genome reveals the evolutionary history of diatom genomes.</title>
        <authorList>
            <person name="Bowler C."/>
            <person name="Allen A.E."/>
            <person name="Badger J.H."/>
            <person name="Grimwood J."/>
            <person name="Jabbari K."/>
            <person name="Kuo A."/>
            <person name="Maheswari U."/>
            <person name="Martens C."/>
            <person name="Maumus F."/>
            <person name="Otillar R.P."/>
            <person name="Rayko E."/>
            <person name="Salamov A."/>
            <person name="Vandepoele K."/>
            <person name="Beszteri B."/>
            <person name="Gruber A."/>
            <person name="Heijde M."/>
            <person name="Katinka M."/>
            <person name="Mock T."/>
            <person name="Valentin K."/>
            <person name="Verret F."/>
            <person name="Berges J.A."/>
            <person name="Brownlee C."/>
            <person name="Cadoret J.P."/>
            <person name="Chiovitti A."/>
            <person name="Choi C.J."/>
            <person name="Coesel S."/>
            <person name="De Martino A."/>
            <person name="Detter J.C."/>
            <person name="Durkin C."/>
            <person name="Falciatore A."/>
            <person name="Fournet J."/>
            <person name="Haruta M."/>
            <person name="Huysman M.J."/>
            <person name="Jenkins B.D."/>
            <person name="Jiroutova K."/>
            <person name="Jorgensen R.E."/>
            <person name="Joubert Y."/>
            <person name="Kaplan A."/>
            <person name="Kroger N."/>
            <person name="Kroth P.G."/>
            <person name="La Roche J."/>
            <person name="Lindquist E."/>
            <person name="Lommer M."/>
            <person name="Martin-Jezequel V."/>
            <person name="Lopez P.J."/>
            <person name="Lucas S."/>
            <person name="Mangogna M."/>
            <person name="McGinnis K."/>
            <person name="Medlin L.K."/>
            <person name="Montsant A."/>
            <person name="Oudot-Le Secq M.P."/>
            <person name="Napoli C."/>
            <person name="Obornik M."/>
            <person name="Parker M.S."/>
            <person name="Petit J.L."/>
            <person name="Porcel B.M."/>
            <person name="Poulsen N."/>
            <person name="Robison M."/>
            <person name="Rychlewski L."/>
            <person name="Rynearson T.A."/>
            <person name="Schmutz J."/>
            <person name="Shapiro H."/>
            <person name="Siaut M."/>
            <person name="Stanley M."/>
            <person name="Sussman M.R."/>
            <person name="Taylor A.R."/>
            <person name="Vardi A."/>
            <person name="von Dassow P."/>
            <person name="Vyverman W."/>
            <person name="Willis A."/>
            <person name="Wyrwicz L.S."/>
            <person name="Rokhsar D.S."/>
            <person name="Weissenbach J."/>
            <person name="Armbrust E.V."/>
            <person name="Green B.R."/>
            <person name="Van de Peer Y."/>
            <person name="Grigoriev I.V."/>
        </authorList>
    </citation>
    <scope>NUCLEOTIDE SEQUENCE [LARGE SCALE GENOMIC DNA]</scope>
    <source>
        <strain evidence="7 8">CCMP1335</strain>
    </source>
</reference>
<dbReference type="InterPro" id="IPR037867">
    <property type="entry name" value="Swd2/WDR82"/>
</dbReference>
<dbReference type="PROSITE" id="PS50294">
    <property type="entry name" value="WD_REPEATS_REGION"/>
    <property type="match status" value="2"/>
</dbReference>
<evidence type="ECO:0000256" key="3">
    <source>
        <dbReference type="ARBA" id="ARBA00022574"/>
    </source>
</evidence>
<keyword evidence="3 6" id="KW-0853">WD repeat</keyword>
<feature type="repeat" description="WD" evidence="6">
    <location>
        <begin position="199"/>
        <end position="230"/>
    </location>
</feature>
<dbReference type="EMBL" id="CM000646">
    <property type="protein sequence ID" value="EED90007.1"/>
    <property type="molecule type" value="Genomic_DNA"/>
</dbReference>
<keyword evidence="4" id="KW-0677">Repeat</keyword>
<name>B8C994_THAPS</name>
<organism evidence="7 8">
    <name type="scientific">Thalassiosira pseudonana</name>
    <name type="common">Marine diatom</name>
    <name type="synonym">Cyclotella nana</name>
    <dbReference type="NCBI Taxonomy" id="35128"/>
    <lineage>
        <taxon>Eukaryota</taxon>
        <taxon>Sar</taxon>
        <taxon>Stramenopiles</taxon>
        <taxon>Ochrophyta</taxon>
        <taxon>Bacillariophyta</taxon>
        <taxon>Coscinodiscophyceae</taxon>
        <taxon>Thalassiosirophycidae</taxon>
        <taxon>Thalassiosirales</taxon>
        <taxon>Thalassiosiraceae</taxon>
        <taxon>Thalassiosira</taxon>
    </lineage>
</organism>
<proteinExistence type="inferred from homology"/>